<name>A0A6N4TMY4_9FIRM</name>
<feature type="transmembrane region" description="Helical" evidence="1">
    <location>
        <begin position="12"/>
        <end position="32"/>
    </location>
</feature>
<dbReference type="AlphaFoldDB" id="A0A6N4TMY4"/>
<protein>
    <recommendedName>
        <fullName evidence="4">DUF4860 domain-containing protein</fullName>
    </recommendedName>
</protein>
<dbReference type="Pfam" id="PF16152">
    <property type="entry name" value="DUF4860"/>
    <property type="match status" value="1"/>
</dbReference>
<gene>
    <name evidence="2" type="ORF">Aargi30884_28140</name>
</gene>
<reference evidence="3" key="1">
    <citation type="submission" date="2019-05" db="EMBL/GenBank/DDBJ databases">
        <title>Complete genome sequencing of Absiella argi strain JCM 30884.</title>
        <authorList>
            <person name="Sakamoto M."/>
            <person name="Murakami T."/>
            <person name="Mori H."/>
        </authorList>
    </citation>
    <scope>NUCLEOTIDE SEQUENCE [LARGE SCALE GENOMIC DNA]</scope>
    <source>
        <strain evidence="3">JCM 30884</strain>
    </source>
</reference>
<sequence>MKDKQKHTIDFVFVLLVFCVFTMSSLAVVYIGSHVYAKTADTLEYNFNQMTLADYLQEKIHQSLSADAIDTIQVEGHDILCLHDSYEGKTYTTYLYAYKGYVKELLISDEEDFDIEHGENILEADDVTFTIKDALLTINITYQKETKTYYVSLLGGKQHEAQ</sequence>
<dbReference type="KEGG" id="aarg:Aargi30884_28140"/>
<accession>A0A6N4TMY4</accession>
<evidence type="ECO:0000313" key="2">
    <source>
        <dbReference type="EMBL" id="BBK23911.1"/>
    </source>
</evidence>
<dbReference type="EMBL" id="AP019695">
    <property type="protein sequence ID" value="BBK23911.1"/>
    <property type="molecule type" value="Genomic_DNA"/>
</dbReference>
<evidence type="ECO:0000313" key="3">
    <source>
        <dbReference type="Proteomes" id="UP000464754"/>
    </source>
</evidence>
<proteinExistence type="predicted"/>
<keyword evidence="1" id="KW-1133">Transmembrane helix</keyword>
<organism evidence="2 3">
    <name type="scientific">Amedibacterium intestinale</name>
    <dbReference type="NCBI Taxonomy" id="2583452"/>
    <lineage>
        <taxon>Bacteria</taxon>
        <taxon>Bacillati</taxon>
        <taxon>Bacillota</taxon>
        <taxon>Erysipelotrichia</taxon>
        <taxon>Erysipelotrichales</taxon>
        <taxon>Erysipelotrichaceae</taxon>
        <taxon>Amedibacterium</taxon>
    </lineage>
</organism>
<keyword evidence="1" id="KW-0472">Membrane</keyword>
<keyword evidence="1" id="KW-0812">Transmembrane</keyword>
<keyword evidence="3" id="KW-1185">Reference proteome</keyword>
<evidence type="ECO:0000256" key="1">
    <source>
        <dbReference type="SAM" id="Phobius"/>
    </source>
</evidence>
<dbReference type="InterPro" id="IPR032340">
    <property type="entry name" value="DUF4860"/>
</dbReference>
<evidence type="ECO:0008006" key="4">
    <source>
        <dbReference type="Google" id="ProtNLM"/>
    </source>
</evidence>
<dbReference type="Proteomes" id="UP000464754">
    <property type="component" value="Chromosome"/>
</dbReference>
<dbReference type="RefSeq" id="WP_118277647.1">
    <property type="nucleotide sequence ID" value="NZ_AP019695.1"/>
</dbReference>